<dbReference type="InterPro" id="IPR006113">
    <property type="entry name" value="6PGDH_Gnd/GntZ"/>
</dbReference>
<dbReference type="HOGENOM" id="CLU_024540_4_2_5"/>
<dbReference type="PATRIC" id="fig|1123069.3.peg.650"/>
<keyword evidence="9" id="KW-0311">Gluconate utilization</keyword>
<dbReference type="SUPFAM" id="SSF51735">
    <property type="entry name" value="NAD(P)-binding Rossmann-fold domains"/>
    <property type="match status" value="1"/>
</dbReference>
<dbReference type="SUPFAM" id="SSF48179">
    <property type="entry name" value="6-phosphogluconate dehydrogenase C-terminal domain-like"/>
    <property type="match status" value="1"/>
</dbReference>
<comment type="subunit">
    <text evidence="4 12">Homodimer.</text>
</comment>
<evidence type="ECO:0000256" key="8">
    <source>
        <dbReference type="ARBA" id="ARBA00023002"/>
    </source>
</evidence>
<evidence type="ECO:0000256" key="14">
    <source>
        <dbReference type="SAM" id="MobiDB-lite"/>
    </source>
</evidence>
<feature type="active site" description="Proton donor" evidence="13">
    <location>
        <position position="190"/>
    </location>
</feature>
<comment type="caution">
    <text evidence="16">The sequence shown here is derived from an EMBL/GenBank/DDBJ whole genome shotgun (WGS) entry which is preliminary data.</text>
</comment>
<comment type="similarity">
    <text evidence="3 12">Belongs to the 6-phosphogluconate dehydrogenase family.</text>
</comment>
<feature type="compositionally biased region" description="Basic residues" evidence="14">
    <location>
        <begin position="157"/>
        <end position="170"/>
    </location>
</feature>
<dbReference type="AlphaFoldDB" id="S9SAX3"/>
<evidence type="ECO:0000313" key="17">
    <source>
        <dbReference type="Proteomes" id="UP000015346"/>
    </source>
</evidence>
<dbReference type="EMBL" id="AOLV01000008">
    <property type="protein sequence ID" value="EPX87280.1"/>
    <property type="molecule type" value="Genomic_DNA"/>
</dbReference>
<keyword evidence="17" id="KW-1185">Reference proteome</keyword>
<evidence type="ECO:0000256" key="6">
    <source>
        <dbReference type="ARBA" id="ARBA00018193"/>
    </source>
</evidence>
<dbReference type="InterPro" id="IPR013328">
    <property type="entry name" value="6PGD_dom2"/>
</dbReference>
<dbReference type="EC" id="1.1.1.44" evidence="5 12"/>
<feature type="domain" description="6-phosphogluconate dehydrogenase C-terminal" evidence="15">
    <location>
        <begin position="179"/>
        <end position="466"/>
    </location>
</feature>
<comment type="pathway">
    <text evidence="2 12">Carbohydrate degradation; pentose phosphate pathway; D-ribulose 5-phosphate from D-glucose 6-phosphate (oxidative stage): step 3/3.</text>
</comment>
<evidence type="ECO:0000256" key="1">
    <source>
        <dbReference type="ARBA" id="ARBA00002526"/>
    </source>
</evidence>
<gene>
    <name evidence="16" type="ORF">ruthe_00678</name>
</gene>
<dbReference type="InterPro" id="IPR006184">
    <property type="entry name" value="6PGdom_BS"/>
</dbReference>
<dbReference type="PIRSF" id="PIRSF000109">
    <property type="entry name" value="6PGD"/>
    <property type="match status" value="1"/>
</dbReference>
<evidence type="ECO:0000313" key="16">
    <source>
        <dbReference type="EMBL" id="EPX87280.1"/>
    </source>
</evidence>
<dbReference type="FunFam" id="1.10.1040.10:FF:000032">
    <property type="entry name" value="6-phosphogluconate dehydrogenase, decarboxylating"/>
    <property type="match status" value="1"/>
</dbReference>
<feature type="region of interest" description="Disordered" evidence="14">
    <location>
        <begin position="100"/>
        <end position="175"/>
    </location>
</feature>
<protein>
    <recommendedName>
        <fullName evidence="6 12">6-phosphogluconate dehydrogenase, decarboxylating</fullName>
        <ecNumber evidence="5 12">1.1.1.44</ecNumber>
    </recommendedName>
</protein>
<reference evidence="16 17" key="1">
    <citation type="journal article" date="2013" name="Stand. Genomic Sci.">
        <title>Genome sequence of the reddish-pigmented Rubellimicrobium thermophilum type strain (DSM 16684(T)), a member of the Roseobacter clade.</title>
        <authorList>
            <person name="Fiebig A."/>
            <person name="Riedel T."/>
            <person name="Gronow S."/>
            <person name="Petersen J."/>
            <person name="Klenk H.P."/>
            <person name="Goker M."/>
        </authorList>
    </citation>
    <scope>NUCLEOTIDE SEQUENCE [LARGE SCALE GENOMIC DNA]</scope>
    <source>
        <strain evidence="16 17">DSM 16684</strain>
    </source>
</reference>
<keyword evidence="10 12" id="KW-0570">Pentose shunt</keyword>
<dbReference type="GO" id="GO:0006098">
    <property type="term" value="P:pentose-phosphate shunt"/>
    <property type="evidence" value="ECO:0007669"/>
    <property type="project" value="UniProtKB-UniPathway"/>
</dbReference>
<dbReference type="GO" id="GO:0019521">
    <property type="term" value="P:D-gluconate metabolic process"/>
    <property type="evidence" value="ECO:0007669"/>
    <property type="project" value="UniProtKB-KW"/>
</dbReference>
<comment type="catalytic activity">
    <reaction evidence="11 12">
        <text>6-phospho-D-gluconate + NADP(+) = D-ribulose 5-phosphate + CO2 + NADPH</text>
        <dbReference type="Rhea" id="RHEA:10116"/>
        <dbReference type="ChEBI" id="CHEBI:16526"/>
        <dbReference type="ChEBI" id="CHEBI:57783"/>
        <dbReference type="ChEBI" id="CHEBI:58121"/>
        <dbReference type="ChEBI" id="CHEBI:58349"/>
        <dbReference type="ChEBI" id="CHEBI:58759"/>
        <dbReference type="EC" id="1.1.1.44"/>
    </reaction>
</comment>
<feature type="compositionally biased region" description="Basic residues" evidence="14">
    <location>
        <begin position="100"/>
        <end position="145"/>
    </location>
</feature>
<evidence type="ECO:0000256" key="2">
    <source>
        <dbReference type="ARBA" id="ARBA00004874"/>
    </source>
</evidence>
<keyword evidence="7 12" id="KW-0521">NADP</keyword>
<evidence type="ECO:0000256" key="4">
    <source>
        <dbReference type="ARBA" id="ARBA00011738"/>
    </source>
</evidence>
<keyword evidence="8 12" id="KW-0560">Oxidoreductase</keyword>
<evidence type="ECO:0000259" key="15">
    <source>
        <dbReference type="SMART" id="SM01350"/>
    </source>
</evidence>
<evidence type="ECO:0000256" key="12">
    <source>
        <dbReference type="PIRNR" id="PIRNR000109"/>
    </source>
</evidence>
<dbReference type="Gene3D" id="1.10.1040.10">
    <property type="entry name" value="N-(1-d-carboxylethyl)-l-norvaline Dehydrogenase, domain 2"/>
    <property type="match status" value="1"/>
</dbReference>
<dbReference type="GO" id="GO:0004616">
    <property type="term" value="F:phosphogluconate dehydrogenase (decarboxylating) activity"/>
    <property type="evidence" value="ECO:0007669"/>
    <property type="project" value="UniProtKB-EC"/>
</dbReference>
<evidence type="ECO:0000256" key="5">
    <source>
        <dbReference type="ARBA" id="ARBA00013011"/>
    </source>
</evidence>
<dbReference type="Proteomes" id="UP000015346">
    <property type="component" value="Unassembled WGS sequence"/>
</dbReference>
<evidence type="ECO:0000256" key="7">
    <source>
        <dbReference type="ARBA" id="ARBA00022857"/>
    </source>
</evidence>
<dbReference type="Pfam" id="PF03446">
    <property type="entry name" value="NAD_binding_2"/>
    <property type="match status" value="1"/>
</dbReference>
<dbReference type="Gene3D" id="3.40.50.720">
    <property type="entry name" value="NAD(P)-binding Rossmann-like Domain"/>
    <property type="match status" value="1"/>
</dbReference>
<dbReference type="InterPro" id="IPR006114">
    <property type="entry name" value="6PGDH_C"/>
</dbReference>
<sequence length="467" mass="49256">MGTSLGLYGLGTMGSALALNILEKGFPLHVANRTAAKVPAFLQAAGPLGQKATGHDSLAAMAATMPAPRAIILMVDAGPAVDEAIEALLPPSVARRHRGRLRQCRLSRYPPPRRRDRGPRHPLSRCRRLGRRGGRAPWPRHHGRRPAGGLGGSRPGSRGHRGPLRGRALRRPAGAGRAGHFVKTVHNGIEYADMQLIAEAYGLMRHGQGRAPADLAPVFARWNEGRLRSYLVEITAAVLAATDPLTGGPVLDVILDSAGQKGTGRWTAVEALALGQSASTIEAAVGARSWSSEIAVRAAGESILATRRSAVDLPDTDLEGALLAGRIIAYAQGFRLLQAASDLHGWGTDMARVAETWRAGCIIRSALLADIAAAFRSGDLPEGQLFLSPAFAADLRATLPALRRTVAAAALAGHPVPAHSAALAFADTMAQSRGTADLIQAQRDYFGRHGFVRRDTGAAHQHGPWAG</sequence>
<dbReference type="SMART" id="SM01350">
    <property type="entry name" value="6PGD"/>
    <property type="match status" value="1"/>
</dbReference>
<dbReference type="PANTHER" id="PTHR11811">
    <property type="entry name" value="6-PHOSPHOGLUCONATE DEHYDROGENASE"/>
    <property type="match status" value="1"/>
</dbReference>
<evidence type="ECO:0000256" key="10">
    <source>
        <dbReference type="ARBA" id="ARBA00023126"/>
    </source>
</evidence>
<dbReference type="PROSITE" id="PS00461">
    <property type="entry name" value="6PGD"/>
    <property type="match status" value="1"/>
</dbReference>
<evidence type="ECO:0000256" key="11">
    <source>
        <dbReference type="ARBA" id="ARBA00048640"/>
    </source>
</evidence>
<comment type="function">
    <text evidence="1 12">Catalyzes the oxidative decarboxylation of 6-phosphogluconate to ribulose 5-phosphate and CO(2), with concomitant reduction of NADP to NADPH.</text>
</comment>
<evidence type="ECO:0000256" key="13">
    <source>
        <dbReference type="PIRSR" id="PIRSR000109-1"/>
    </source>
</evidence>
<dbReference type="InterPro" id="IPR008927">
    <property type="entry name" value="6-PGluconate_DH-like_C_sf"/>
</dbReference>
<dbReference type="PRINTS" id="PR00076">
    <property type="entry name" value="6PGDHDRGNASE"/>
</dbReference>
<feature type="active site" description="Proton acceptor" evidence="13">
    <location>
        <position position="183"/>
    </location>
</feature>
<dbReference type="InterPro" id="IPR006115">
    <property type="entry name" value="6PGDH_NADP-bd"/>
</dbReference>
<dbReference type="STRING" id="1123069.ruthe_00678"/>
<dbReference type="Gene3D" id="1.20.5.320">
    <property type="entry name" value="6-Phosphogluconate Dehydrogenase, domain 3"/>
    <property type="match status" value="1"/>
</dbReference>
<dbReference type="Pfam" id="PF00393">
    <property type="entry name" value="6PGD"/>
    <property type="match status" value="1"/>
</dbReference>
<name>S9SAX3_9RHOB</name>
<dbReference type="InterPro" id="IPR036291">
    <property type="entry name" value="NAD(P)-bd_dom_sf"/>
</dbReference>
<organism evidence="16 17">
    <name type="scientific">Rubellimicrobium thermophilum DSM 16684</name>
    <dbReference type="NCBI Taxonomy" id="1123069"/>
    <lineage>
        <taxon>Bacteria</taxon>
        <taxon>Pseudomonadati</taxon>
        <taxon>Pseudomonadota</taxon>
        <taxon>Alphaproteobacteria</taxon>
        <taxon>Rhodobacterales</taxon>
        <taxon>Roseobacteraceae</taxon>
        <taxon>Rubellimicrobium</taxon>
    </lineage>
</organism>
<proteinExistence type="inferred from homology"/>
<evidence type="ECO:0000256" key="3">
    <source>
        <dbReference type="ARBA" id="ARBA00008419"/>
    </source>
</evidence>
<dbReference type="UniPathway" id="UPA00115">
    <property type="reaction ID" value="UER00410"/>
</dbReference>
<dbReference type="InterPro" id="IPR006183">
    <property type="entry name" value="Pgluconate_DH"/>
</dbReference>
<dbReference type="GO" id="GO:0050661">
    <property type="term" value="F:NADP binding"/>
    <property type="evidence" value="ECO:0007669"/>
    <property type="project" value="InterPro"/>
</dbReference>
<evidence type="ECO:0000256" key="9">
    <source>
        <dbReference type="ARBA" id="ARBA00023064"/>
    </source>
</evidence>
<accession>S9SAX3</accession>